<dbReference type="EMBL" id="BLXT01005880">
    <property type="protein sequence ID" value="GFO27030.1"/>
    <property type="molecule type" value="Genomic_DNA"/>
</dbReference>
<protein>
    <submittedName>
        <fullName evidence="2">Uncharacterized protein</fullName>
    </submittedName>
</protein>
<reference evidence="2 3" key="1">
    <citation type="journal article" date="2021" name="Elife">
        <title>Chloroplast acquisition without the gene transfer in kleptoplastic sea slugs, Plakobranchus ocellatus.</title>
        <authorList>
            <person name="Maeda T."/>
            <person name="Takahashi S."/>
            <person name="Yoshida T."/>
            <person name="Shimamura S."/>
            <person name="Takaki Y."/>
            <person name="Nagai Y."/>
            <person name="Toyoda A."/>
            <person name="Suzuki Y."/>
            <person name="Arimoto A."/>
            <person name="Ishii H."/>
            <person name="Satoh N."/>
            <person name="Nishiyama T."/>
            <person name="Hasebe M."/>
            <person name="Maruyama T."/>
            <person name="Minagawa J."/>
            <person name="Obokata J."/>
            <person name="Shigenobu S."/>
        </authorList>
    </citation>
    <scope>NUCLEOTIDE SEQUENCE [LARGE SCALE GENOMIC DNA]</scope>
</reference>
<name>A0AAV4C6I4_9GAST</name>
<sequence>MAARESEASSRKRKILDMLEEDYLTNVKKYVSAVKAAIGDVTPTNAEEIFLSATRFLSQEIPNPASQATTPPQPNPTTSKSTHEKSSPTILPIRPVVSIANPSPSSSAESSPIGSPIPRQLQEVR</sequence>
<evidence type="ECO:0000313" key="2">
    <source>
        <dbReference type="EMBL" id="GFO27030.1"/>
    </source>
</evidence>
<keyword evidence="3" id="KW-1185">Reference proteome</keyword>
<dbReference type="AlphaFoldDB" id="A0AAV4C6I4"/>
<proteinExistence type="predicted"/>
<feature type="non-terminal residue" evidence="2">
    <location>
        <position position="125"/>
    </location>
</feature>
<dbReference type="Proteomes" id="UP000735302">
    <property type="component" value="Unassembled WGS sequence"/>
</dbReference>
<evidence type="ECO:0000313" key="3">
    <source>
        <dbReference type="Proteomes" id="UP000735302"/>
    </source>
</evidence>
<feature type="region of interest" description="Disordered" evidence="1">
    <location>
        <begin position="60"/>
        <end position="125"/>
    </location>
</feature>
<comment type="caution">
    <text evidence="2">The sequence shown here is derived from an EMBL/GenBank/DDBJ whole genome shotgun (WGS) entry which is preliminary data.</text>
</comment>
<organism evidence="2 3">
    <name type="scientific">Plakobranchus ocellatus</name>
    <dbReference type="NCBI Taxonomy" id="259542"/>
    <lineage>
        <taxon>Eukaryota</taxon>
        <taxon>Metazoa</taxon>
        <taxon>Spiralia</taxon>
        <taxon>Lophotrochozoa</taxon>
        <taxon>Mollusca</taxon>
        <taxon>Gastropoda</taxon>
        <taxon>Heterobranchia</taxon>
        <taxon>Euthyneura</taxon>
        <taxon>Panpulmonata</taxon>
        <taxon>Sacoglossa</taxon>
        <taxon>Placobranchoidea</taxon>
        <taxon>Plakobranchidae</taxon>
        <taxon>Plakobranchus</taxon>
    </lineage>
</organism>
<accession>A0AAV4C6I4</accession>
<feature type="compositionally biased region" description="Low complexity" evidence="1">
    <location>
        <begin position="95"/>
        <end position="118"/>
    </location>
</feature>
<evidence type="ECO:0000256" key="1">
    <source>
        <dbReference type="SAM" id="MobiDB-lite"/>
    </source>
</evidence>
<gene>
    <name evidence="2" type="ORF">PoB_005353500</name>
</gene>